<dbReference type="InterPro" id="IPR011604">
    <property type="entry name" value="PDDEXK-like_dom_sf"/>
</dbReference>
<feature type="compositionally biased region" description="Low complexity" evidence="2">
    <location>
        <begin position="487"/>
        <end position="506"/>
    </location>
</feature>
<dbReference type="RefSeq" id="WP_136406877.1">
    <property type="nucleotide sequence ID" value="NZ_SSWX01000015.1"/>
</dbReference>
<feature type="domain" description="YqaJ viral recombinase" evidence="3">
    <location>
        <begin position="12"/>
        <end position="150"/>
    </location>
</feature>
<dbReference type="Gene3D" id="3.90.320.10">
    <property type="match status" value="1"/>
</dbReference>
<keyword evidence="4" id="KW-0540">Nuclease</keyword>
<feature type="region of interest" description="Disordered" evidence="2">
    <location>
        <begin position="487"/>
        <end position="534"/>
    </location>
</feature>
<proteinExistence type="predicted"/>
<reference evidence="4 5" key="1">
    <citation type="submission" date="2019-04" db="EMBL/GenBank/DDBJ databases">
        <title>Lampropedia sp YIM MLB12 draf genome.</title>
        <authorList>
            <person name="Wang Y.-X."/>
        </authorList>
    </citation>
    <scope>NUCLEOTIDE SEQUENCE [LARGE SCALE GENOMIC DNA]</scope>
    <source>
        <strain evidence="4 5">YIM MLB12</strain>
    </source>
</reference>
<evidence type="ECO:0000313" key="5">
    <source>
        <dbReference type="Proteomes" id="UP000306236"/>
    </source>
</evidence>
<feature type="coiled-coil region" evidence="1">
    <location>
        <begin position="433"/>
        <end position="478"/>
    </location>
</feature>
<keyword evidence="1" id="KW-0175">Coiled coil</keyword>
<feature type="coiled-coil region" evidence="1">
    <location>
        <begin position="260"/>
        <end position="332"/>
    </location>
</feature>
<dbReference type="Proteomes" id="UP000306236">
    <property type="component" value="Unassembled WGS sequence"/>
</dbReference>
<organism evidence="4 5">
    <name type="scientific">Lampropedia aestuarii</name>
    <dbReference type="NCBI Taxonomy" id="2562762"/>
    <lineage>
        <taxon>Bacteria</taxon>
        <taxon>Pseudomonadati</taxon>
        <taxon>Pseudomonadota</taxon>
        <taxon>Betaproteobacteria</taxon>
        <taxon>Burkholderiales</taxon>
        <taxon>Comamonadaceae</taxon>
        <taxon>Lampropedia</taxon>
    </lineage>
</organism>
<dbReference type="OrthoDB" id="9135654at2"/>
<sequence length="604" mass="65126">MKHITLQQSTPEWHAHRAAHFNASDAPAMLGQSPYKTRAELVKQHATGIVPDVDPAAQRRFDAGHRFEALARPLAEEIIGEELYPVTGVLDGSKLSASFDGLTMLEDVAFEHKTLNDGLRAALVDGATGTALPLNYQIQMEQQCMVSGCDKVLFMASQWDAEGNLVEERHCWYTPNAEIRQQIIAGWALFEQDVAAYKANPPAEVVKVQAEVVESLPAVAVQLNGALVVVSNLDKFGDALRAFVDRIPAKPATDQEFANAEAACKTLKQAEDALDAAESQALAQISDVEQLRRTVANLKNLARTTRLATDKLVKAEKENRKLQIVMEAQTALANHVAKTNAALPAPAHIPQQLKNFGEEIKGLKSFDSMQDKVKGALAAEIAAVDALALKLTANRASLNDAEGKDWILLFADFNDAGQKETADFKAIAALRIGQHKQAEADRLEAEREKIRTEEAAKLKAKNDAKEAEEAKAKAESERIAAGALAPAAQSSVAAPAPPATSYSPSATGYRRHSGHNDYVKPVPQHEASAPEDDGSRVKLGQINALIAPHTLTADGLAQLGFVHVDTDKSAKLYRECDLPAIAMASARHFLAIAERLSAEQLATA</sequence>
<dbReference type="InterPro" id="IPR019080">
    <property type="entry name" value="YqaJ_viral_recombinase"/>
</dbReference>
<evidence type="ECO:0000256" key="2">
    <source>
        <dbReference type="SAM" id="MobiDB-lite"/>
    </source>
</evidence>
<evidence type="ECO:0000256" key="1">
    <source>
        <dbReference type="SAM" id="Coils"/>
    </source>
</evidence>
<name>A0A4S5BJM7_9BURK</name>
<keyword evidence="5" id="KW-1185">Reference proteome</keyword>
<dbReference type="SUPFAM" id="SSF52980">
    <property type="entry name" value="Restriction endonuclease-like"/>
    <property type="match status" value="1"/>
</dbReference>
<evidence type="ECO:0000259" key="3">
    <source>
        <dbReference type="Pfam" id="PF09588"/>
    </source>
</evidence>
<accession>A0A4S5BJM7</accession>
<dbReference type="GO" id="GO:0004519">
    <property type="term" value="F:endonuclease activity"/>
    <property type="evidence" value="ECO:0007669"/>
    <property type="project" value="UniProtKB-KW"/>
</dbReference>
<keyword evidence="4" id="KW-0255">Endonuclease</keyword>
<dbReference type="AlphaFoldDB" id="A0A4S5BJM7"/>
<dbReference type="EMBL" id="SSWX01000015">
    <property type="protein sequence ID" value="THJ32379.1"/>
    <property type="molecule type" value="Genomic_DNA"/>
</dbReference>
<comment type="caution">
    <text evidence="4">The sequence shown here is derived from an EMBL/GenBank/DDBJ whole genome shotgun (WGS) entry which is preliminary data.</text>
</comment>
<protein>
    <submittedName>
        <fullName evidence="4">Endonuclease</fullName>
    </submittedName>
</protein>
<keyword evidence="4" id="KW-0378">Hydrolase</keyword>
<dbReference type="Pfam" id="PF09588">
    <property type="entry name" value="YqaJ"/>
    <property type="match status" value="1"/>
</dbReference>
<dbReference type="InterPro" id="IPR011335">
    <property type="entry name" value="Restrct_endonuc-II-like"/>
</dbReference>
<evidence type="ECO:0000313" key="4">
    <source>
        <dbReference type="EMBL" id="THJ32379.1"/>
    </source>
</evidence>
<gene>
    <name evidence="4" type="ORF">E8K88_11795</name>
</gene>